<dbReference type="Gene3D" id="3.30.530.20">
    <property type="match status" value="1"/>
</dbReference>
<evidence type="ECO:0000313" key="4">
    <source>
        <dbReference type="Proteomes" id="UP000219042"/>
    </source>
</evidence>
<evidence type="ECO:0000313" key="3">
    <source>
        <dbReference type="EMBL" id="SNX46572.1"/>
    </source>
</evidence>
<dbReference type="InterPro" id="IPR023393">
    <property type="entry name" value="START-like_dom_sf"/>
</dbReference>
<sequence length="229" mass="26152">MLSPQMEILMLKRLKQPAWIVLVSTMLIANTVHAATQEKLSINKNGIKVWTYQVENNPIMRYRAETIVNTTLENAVGLILDTEKGKKWIPYVSDLSVIERNDTIGKFIVYMRLDFPFPLSDRDLVVEGKLSKLSDGRIVFKNKSIVDARVPVKANIVRIQQYEGDWVFQKLAAQQVKVSTSGFADPAGAIPLSFVNNFVQQQPYQMLQRMKQQVKQSHYSSNDIPEVLR</sequence>
<dbReference type="RefSeq" id="WP_228150476.1">
    <property type="nucleotide sequence ID" value="NZ_BAABHT010000015.1"/>
</dbReference>
<feature type="domain" description="START" evidence="2">
    <location>
        <begin position="1"/>
        <end position="219"/>
    </location>
</feature>
<dbReference type="Pfam" id="PF01852">
    <property type="entry name" value="START"/>
    <property type="match status" value="1"/>
</dbReference>
<organism evidence="3 4">
    <name type="scientific">Acinetobacter puyangensis</name>
    <dbReference type="NCBI Taxonomy" id="1096779"/>
    <lineage>
        <taxon>Bacteria</taxon>
        <taxon>Pseudomonadati</taxon>
        <taxon>Pseudomonadota</taxon>
        <taxon>Gammaproteobacteria</taxon>
        <taxon>Moraxellales</taxon>
        <taxon>Moraxellaceae</taxon>
        <taxon>Acinetobacter</taxon>
    </lineage>
</organism>
<evidence type="ECO:0000259" key="2">
    <source>
        <dbReference type="PROSITE" id="PS50848"/>
    </source>
</evidence>
<gene>
    <name evidence="3" type="ORF">SAMN05421731_11357</name>
</gene>
<dbReference type="PIRSF" id="PIRSF039033">
    <property type="entry name" value="START_dom"/>
    <property type="match status" value="1"/>
</dbReference>
<reference evidence="4" key="1">
    <citation type="submission" date="2016-09" db="EMBL/GenBank/DDBJ databases">
        <authorList>
            <person name="Varghese N."/>
            <person name="Submissions S."/>
        </authorList>
    </citation>
    <scope>NUCLEOTIDE SEQUENCE [LARGE SCALE GENOMIC DNA]</scope>
    <source>
        <strain evidence="4">ANC 4466</strain>
    </source>
</reference>
<protein>
    <submittedName>
        <fullName evidence="3">START domain-containing protein</fullName>
    </submittedName>
</protein>
<proteinExistence type="predicted"/>
<feature type="signal peptide" evidence="1">
    <location>
        <begin position="1"/>
        <end position="34"/>
    </location>
</feature>
<dbReference type="EMBL" id="OANT01000013">
    <property type="protein sequence ID" value="SNX46572.1"/>
    <property type="molecule type" value="Genomic_DNA"/>
</dbReference>
<dbReference type="GO" id="GO:0005737">
    <property type="term" value="C:cytoplasm"/>
    <property type="evidence" value="ECO:0007669"/>
    <property type="project" value="UniProtKB-ARBA"/>
</dbReference>
<dbReference type="PANTHER" id="PTHR19308:SF14">
    <property type="entry name" value="START DOMAIN-CONTAINING PROTEIN"/>
    <property type="match status" value="1"/>
</dbReference>
<feature type="chain" id="PRO_5013054446" evidence="1">
    <location>
        <begin position="35"/>
        <end position="229"/>
    </location>
</feature>
<accession>A0A240ED01</accession>
<dbReference type="PANTHER" id="PTHR19308">
    <property type="entry name" value="PHOSPHATIDYLCHOLINE TRANSFER PROTEIN"/>
    <property type="match status" value="1"/>
</dbReference>
<name>A0A240ED01_9GAMM</name>
<dbReference type="InterPro" id="IPR028347">
    <property type="entry name" value="START_dom_prot"/>
</dbReference>
<evidence type="ECO:0000256" key="1">
    <source>
        <dbReference type="SAM" id="SignalP"/>
    </source>
</evidence>
<keyword evidence="4" id="KW-1185">Reference proteome</keyword>
<dbReference type="InterPro" id="IPR051213">
    <property type="entry name" value="START_lipid_transfer"/>
</dbReference>
<dbReference type="AlphaFoldDB" id="A0A240ED01"/>
<keyword evidence="1" id="KW-0732">Signal</keyword>
<dbReference type="InterPro" id="IPR002913">
    <property type="entry name" value="START_lipid-bd_dom"/>
</dbReference>
<dbReference type="Proteomes" id="UP000219042">
    <property type="component" value="Unassembled WGS sequence"/>
</dbReference>
<dbReference type="PROSITE" id="PS50848">
    <property type="entry name" value="START"/>
    <property type="match status" value="1"/>
</dbReference>
<dbReference type="SUPFAM" id="SSF55961">
    <property type="entry name" value="Bet v1-like"/>
    <property type="match status" value="1"/>
</dbReference>
<dbReference type="GO" id="GO:0008289">
    <property type="term" value="F:lipid binding"/>
    <property type="evidence" value="ECO:0007669"/>
    <property type="project" value="InterPro"/>
</dbReference>